<name>A0ABP6QF36_9ACTN</name>
<accession>A0ABP6QF36</accession>
<keyword evidence="2" id="KW-1185">Reference proteome</keyword>
<comment type="caution">
    <text evidence="1">The sequence shown here is derived from an EMBL/GenBank/DDBJ whole genome shotgun (WGS) entry which is preliminary data.</text>
</comment>
<dbReference type="EMBL" id="BAAAUV010000014">
    <property type="protein sequence ID" value="GAA3224207.1"/>
    <property type="molecule type" value="Genomic_DNA"/>
</dbReference>
<reference evidence="2" key="1">
    <citation type="journal article" date="2019" name="Int. J. Syst. Evol. Microbiol.">
        <title>The Global Catalogue of Microorganisms (GCM) 10K type strain sequencing project: providing services to taxonomists for standard genome sequencing and annotation.</title>
        <authorList>
            <consortium name="The Broad Institute Genomics Platform"/>
            <consortium name="The Broad Institute Genome Sequencing Center for Infectious Disease"/>
            <person name="Wu L."/>
            <person name="Ma J."/>
        </authorList>
    </citation>
    <scope>NUCLEOTIDE SEQUENCE [LARGE SCALE GENOMIC DNA]</scope>
    <source>
        <strain evidence="2">JCM 9377</strain>
    </source>
</reference>
<protein>
    <submittedName>
        <fullName evidence="1">Uncharacterized protein</fullName>
    </submittedName>
</protein>
<evidence type="ECO:0000313" key="2">
    <source>
        <dbReference type="Proteomes" id="UP001501237"/>
    </source>
</evidence>
<gene>
    <name evidence="1" type="ORF">GCM10010468_51070</name>
</gene>
<sequence>MYAWAEGVLIVNRDPTPYDGIATEVVRTPIGDALPAICAALGAVG</sequence>
<dbReference type="Proteomes" id="UP001501237">
    <property type="component" value="Unassembled WGS sequence"/>
</dbReference>
<proteinExistence type="predicted"/>
<dbReference type="RefSeq" id="WP_344832856.1">
    <property type="nucleotide sequence ID" value="NZ_BAAAUV010000014.1"/>
</dbReference>
<organism evidence="1 2">
    <name type="scientific">Actinocorallia longicatena</name>
    <dbReference type="NCBI Taxonomy" id="111803"/>
    <lineage>
        <taxon>Bacteria</taxon>
        <taxon>Bacillati</taxon>
        <taxon>Actinomycetota</taxon>
        <taxon>Actinomycetes</taxon>
        <taxon>Streptosporangiales</taxon>
        <taxon>Thermomonosporaceae</taxon>
        <taxon>Actinocorallia</taxon>
    </lineage>
</organism>
<evidence type="ECO:0000313" key="1">
    <source>
        <dbReference type="EMBL" id="GAA3224207.1"/>
    </source>
</evidence>